<dbReference type="GO" id="GO:0005737">
    <property type="term" value="C:cytoplasm"/>
    <property type="evidence" value="ECO:0007669"/>
    <property type="project" value="TreeGrafter"/>
</dbReference>
<dbReference type="PANTHER" id="PTHR32440:SF11">
    <property type="entry name" value="METALLOPHOSPHOESTERASE DOMAIN-CONTAINING PROTEIN"/>
    <property type="match status" value="1"/>
</dbReference>
<feature type="non-terminal residue" evidence="1">
    <location>
        <position position="1"/>
    </location>
</feature>
<dbReference type="AlphaFoldDB" id="J9F9J4"/>
<keyword evidence="1" id="KW-0378">Hydrolase</keyword>
<proteinExistence type="predicted"/>
<reference evidence="1" key="1">
    <citation type="journal article" date="2012" name="PLoS ONE">
        <title>Gene sets for utilization of primary and secondary nutrition supplies in the distal gut of endangered iberian lynx.</title>
        <authorList>
            <person name="Alcaide M."/>
            <person name="Messina E."/>
            <person name="Richter M."/>
            <person name="Bargiela R."/>
            <person name="Peplies J."/>
            <person name="Huws S.A."/>
            <person name="Newbold C.J."/>
            <person name="Golyshin P.N."/>
            <person name="Simon M.A."/>
            <person name="Lopez G."/>
            <person name="Yakimov M.M."/>
            <person name="Ferrer M."/>
        </authorList>
    </citation>
    <scope>NUCLEOTIDE SEQUENCE</scope>
</reference>
<gene>
    <name evidence="1" type="ORF">EVA_20790</name>
</gene>
<dbReference type="InterPro" id="IPR029052">
    <property type="entry name" value="Metallo-depent_PP-like"/>
</dbReference>
<dbReference type="SUPFAM" id="SSF56300">
    <property type="entry name" value="Metallo-dependent phosphatases"/>
    <property type="match status" value="1"/>
</dbReference>
<name>J9F9J4_9ZZZZ</name>
<sequence length="143" mass="16153">WKSVIAIFEGEKVPFSVVMGNHDGEMLPKSDIYDLLLQSSYFIGENGVENIHGVGNHVVPVYSSDGKSRAALLYCFDSNDYPTVKDYGTYDWIHFDQVAWYREQSARFTKENGGKPLPALAFFHIPLLEYNDVMETGTVLGHK</sequence>
<evidence type="ECO:0000313" key="1">
    <source>
        <dbReference type="EMBL" id="EJW91103.1"/>
    </source>
</evidence>
<comment type="caution">
    <text evidence="1">The sequence shown here is derived from an EMBL/GenBank/DDBJ whole genome shotgun (WGS) entry which is preliminary data.</text>
</comment>
<accession>J9F9J4</accession>
<organism evidence="1">
    <name type="scientific">gut metagenome</name>
    <dbReference type="NCBI Taxonomy" id="749906"/>
    <lineage>
        <taxon>unclassified sequences</taxon>
        <taxon>metagenomes</taxon>
        <taxon>organismal metagenomes</taxon>
    </lineage>
</organism>
<feature type="non-terminal residue" evidence="1">
    <location>
        <position position="143"/>
    </location>
</feature>
<dbReference type="GO" id="GO:0016788">
    <property type="term" value="F:hydrolase activity, acting on ester bonds"/>
    <property type="evidence" value="ECO:0007669"/>
    <property type="project" value="TreeGrafter"/>
</dbReference>
<protein>
    <submittedName>
        <fullName evidence="1">Icc family phosphohydrolase</fullName>
    </submittedName>
</protein>
<dbReference type="EMBL" id="AMCI01008393">
    <property type="protein sequence ID" value="EJW91103.1"/>
    <property type="molecule type" value="Genomic_DNA"/>
</dbReference>
<dbReference type="PANTHER" id="PTHR32440">
    <property type="entry name" value="PHOSPHATASE DCR2-RELATED-RELATED"/>
    <property type="match status" value="1"/>
</dbReference>